<name>A0A6S6W730_9PLEO</name>
<dbReference type="AlphaFoldDB" id="A0A6S6W730"/>
<evidence type="ECO:0000313" key="2">
    <source>
        <dbReference type="Proteomes" id="UP000472372"/>
    </source>
</evidence>
<gene>
    <name evidence="1" type="ORF">PTTW11_07539</name>
</gene>
<organism evidence="1 2">
    <name type="scientific">Pyrenophora teres f. teres</name>
    <dbReference type="NCBI Taxonomy" id="97479"/>
    <lineage>
        <taxon>Eukaryota</taxon>
        <taxon>Fungi</taxon>
        <taxon>Dikarya</taxon>
        <taxon>Ascomycota</taxon>
        <taxon>Pezizomycotina</taxon>
        <taxon>Dothideomycetes</taxon>
        <taxon>Pleosporomycetidae</taxon>
        <taxon>Pleosporales</taxon>
        <taxon>Pleosporineae</taxon>
        <taxon>Pleosporaceae</taxon>
        <taxon>Pyrenophora</taxon>
    </lineage>
</organism>
<dbReference type="EMBL" id="HG992983">
    <property type="protein sequence ID" value="CAE7192373.1"/>
    <property type="molecule type" value="Genomic_DNA"/>
</dbReference>
<sequence>MIGGDRNVFMVMLYAIHVSDGDFENDSFGNEPITLGECEAEDIEDVGFTVFGIEIAVIAKYEIYPDDDYV</sequence>
<proteinExistence type="predicted"/>
<accession>A0A6S6W730</accession>
<dbReference type="Proteomes" id="UP000472372">
    <property type="component" value="Chromosome 7"/>
</dbReference>
<reference evidence="1" key="1">
    <citation type="submission" date="2021-02" db="EMBL/GenBank/DDBJ databases">
        <authorList>
            <person name="Syme A R."/>
            <person name="Syme A R."/>
            <person name="Moolhuijzen P."/>
        </authorList>
    </citation>
    <scope>NUCLEOTIDE SEQUENCE</scope>
    <source>
        <strain evidence="1">W1-1</strain>
    </source>
</reference>
<protein>
    <submittedName>
        <fullName evidence="1">Uncharacterized protein</fullName>
    </submittedName>
</protein>
<evidence type="ECO:0000313" key="1">
    <source>
        <dbReference type="EMBL" id="CAE7192373.1"/>
    </source>
</evidence>